<feature type="region of interest" description="Disordered" evidence="1">
    <location>
        <begin position="180"/>
        <end position="213"/>
    </location>
</feature>
<feature type="compositionally biased region" description="Polar residues" evidence="1">
    <location>
        <begin position="194"/>
        <end position="212"/>
    </location>
</feature>
<organism evidence="2 3">
    <name type="scientific">Truncatella angustata</name>
    <dbReference type="NCBI Taxonomy" id="152316"/>
    <lineage>
        <taxon>Eukaryota</taxon>
        <taxon>Fungi</taxon>
        <taxon>Dikarya</taxon>
        <taxon>Ascomycota</taxon>
        <taxon>Pezizomycotina</taxon>
        <taxon>Sordariomycetes</taxon>
        <taxon>Xylariomycetidae</taxon>
        <taxon>Amphisphaeriales</taxon>
        <taxon>Sporocadaceae</taxon>
        <taxon>Truncatella</taxon>
    </lineage>
</organism>
<accession>A0A9P8RI65</accession>
<evidence type="ECO:0000256" key="1">
    <source>
        <dbReference type="SAM" id="MobiDB-lite"/>
    </source>
</evidence>
<sequence>MQKGKLPRPEVPANQYEQKGNLLNHRPYKKKGHRFSAFNVQFDFESSLPGLPRHFDYGNNSVVQRETTVKPLWNGFKPERMNRIHRKPKSKASCAPQLHEERISASQYHPAECQTVNGKSDAVNDPELGHDLPSSLTKPLHSTLERMPGRTATSYSLFPRATSQPIEIPLPAALPPIAFSQQPESLPRPLGGSKSYSNIRSKQPSPVQQTVSPLAPNKAVEIWENPRPAPVPILGSAHQLRASSPSPPLQTVPFVSVFEVDSDTEYGDYHKFTQSISRGLRNRISRRRFIDEEDGKYDRGSIASEDSVSSLKLDNNIDIGKSSQKYETDSSALGRVWLKSKRRMIKSMVLLGNRFQF</sequence>
<proteinExistence type="predicted"/>
<feature type="region of interest" description="Disordered" evidence="1">
    <location>
        <begin position="1"/>
        <end position="27"/>
    </location>
</feature>
<dbReference type="AlphaFoldDB" id="A0A9P8RI65"/>
<dbReference type="Proteomes" id="UP000758603">
    <property type="component" value="Unassembled WGS sequence"/>
</dbReference>
<name>A0A9P8RI65_9PEZI</name>
<gene>
    <name evidence="2" type="ORF">BKA67DRAFT_671063</name>
</gene>
<comment type="caution">
    <text evidence="2">The sequence shown here is derived from an EMBL/GenBank/DDBJ whole genome shotgun (WGS) entry which is preliminary data.</text>
</comment>
<protein>
    <submittedName>
        <fullName evidence="2">Uncharacterized protein</fullName>
    </submittedName>
</protein>
<keyword evidence="3" id="KW-1185">Reference proteome</keyword>
<evidence type="ECO:0000313" key="2">
    <source>
        <dbReference type="EMBL" id="KAH6643372.1"/>
    </source>
</evidence>
<dbReference type="RefSeq" id="XP_045951302.1">
    <property type="nucleotide sequence ID" value="XM_046108687.1"/>
</dbReference>
<reference evidence="2" key="1">
    <citation type="journal article" date="2021" name="Nat. Commun.">
        <title>Genetic determinants of endophytism in the Arabidopsis root mycobiome.</title>
        <authorList>
            <person name="Mesny F."/>
            <person name="Miyauchi S."/>
            <person name="Thiergart T."/>
            <person name="Pickel B."/>
            <person name="Atanasova L."/>
            <person name="Karlsson M."/>
            <person name="Huettel B."/>
            <person name="Barry K.W."/>
            <person name="Haridas S."/>
            <person name="Chen C."/>
            <person name="Bauer D."/>
            <person name="Andreopoulos W."/>
            <person name="Pangilinan J."/>
            <person name="LaButti K."/>
            <person name="Riley R."/>
            <person name="Lipzen A."/>
            <person name="Clum A."/>
            <person name="Drula E."/>
            <person name="Henrissat B."/>
            <person name="Kohler A."/>
            <person name="Grigoriev I.V."/>
            <person name="Martin F.M."/>
            <person name="Hacquard S."/>
        </authorList>
    </citation>
    <scope>NUCLEOTIDE SEQUENCE</scope>
    <source>
        <strain evidence="2">MPI-SDFR-AT-0073</strain>
    </source>
</reference>
<dbReference type="EMBL" id="JAGPXC010000013">
    <property type="protein sequence ID" value="KAH6643372.1"/>
    <property type="molecule type" value="Genomic_DNA"/>
</dbReference>
<evidence type="ECO:0000313" key="3">
    <source>
        <dbReference type="Proteomes" id="UP000758603"/>
    </source>
</evidence>
<dbReference type="GeneID" id="70137578"/>